<dbReference type="OrthoDB" id="1523722at2"/>
<evidence type="ECO:0000259" key="4">
    <source>
        <dbReference type="PROSITE" id="PS51671"/>
    </source>
</evidence>
<dbReference type="EC" id="2.2.1.6" evidence="2"/>
<evidence type="ECO:0000256" key="2">
    <source>
        <dbReference type="ARBA" id="ARBA00013145"/>
    </source>
</evidence>
<reference evidence="6" key="1">
    <citation type="submission" date="2016-11" db="EMBL/GenBank/DDBJ databases">
        <authorList>
            <person name="Varghese N."/>
            <person name="Submissions S."/>
        </authorList>
    </citation>
    <scope>NUCLEOTIDE SEQUENCE [LARGE SCALE GENOMIC DNA]</scope>
    <source>
        <strain evidence="6">DSM 26899</strain>
    </source>
</reference>
<dbReference type="EMBL" id="FRAV01000021">
    <property type="protein sequence ID" value="SHL61291.1"/>
    <property type="molecule type" value="Genomic_DNA"/>
</dbReference>
<dbReference type="GO" id="GO:0009099">
    <property type="term" value="P:L-valine biosynthetic process"/>
    <property type="evidence" value="ECO:0007669"/>
    <property type="project" value="TreeGrafter"/>
</dbReference>
<dbReference type="PANTHER" id="PTHR30239:SF0">
    <property type="entry name" value="ACETOLACTATE SYNTHASE SMALL SUBUNIT 1, CHLOROPLASTIC"/>
    <property type="match status" value="1"/>
</dbReference>
<dbReference type="Pfam" id="PF22629">
    <property type="entry name" value="ACT_AHAS_ss"/>
    <property type="match status" value="1"/>
</dbReference>
<dbReference type="AlphaFoldDB" id="A0A1M7C249"/>
<feature type="domain" description="ACT" evidence="4">
    <location>
        <begin position="9"/>
        <end position="83"/>
    </location>
</feature>
<proteinExistence type="predicted"/>
<protein>
    <recommendedName>
        <fullName evidence="2">acetolactate synthase</fullName>
        <ecNumber evidence="2">2.2.1.6</ecNumber>
    </recommendedName>
</protein>
<keyword evidence="6" id="KW-1185">Reference proteome</keyword>
<dbReference type="Gene3D" id="3.30.70.260">
    <property type="match status" value="1"/>
</dbReference>
<dbReference type="PROSITE" id="PS51671">
    <property type="entry name" value="ACT"/>
    <property type="match status" value="1"/>
</dbReference>
<dbReference type="InterPro" id="IPR054480">
    <property type="entry name" value="AHAS_small-like_ACT"/>
</dbReference>
<evidence type="ECO:0000256" key="3">
    <source>
        <dbReference type="ARBA" id="ARBA00048670"/>
    </source>
</evidence>
<dbReference type="GO" id="GO:0009097">
    <property type="term" value="P:isoleucine biosynthetic process"/>
    <property type="evidence" value="ECO:0007669"/>
    <property type="project" value="TreeGrafter"/>
</dbReference>
<evidence type="ECO:0000313" key="6">
    <source>
        <dbReference type="Proteomes" id="UP000184364"/>
    </source>
</evidence>
<evidence type="ECO:0000256" key="1">
    <source>
        <dbReference type="ARBA" id="ARBA00011744"/>
    </source>
</evidence>
<evidence type="ECO:0000313" key="5">
    <source>
        <dbReference type="EMBL" id="SHL61291.1"/>
    </source>
</evidence>
<dbReference type="InterPro" id="IPR004789">
    <property type="entry name" value="Acetalactate_synth_ssu"/>
</dbReference>
<comment type="catalytic activity">
    <reaction evidence="3">
        <text>2 pyruvate + H(+) = (2S)-2-acetolactate + CO2</text>
        <dbReference type="Rhea" id="RHEA:25249"/>
        <dbReference type="ChEBI" id="CHEBI:15361"/>
        <dbReference type="ChEBI" id="CHEBI:15378"/>
        <dbReference type="ChEBI" id="CHEBI:16526"/>
        <dbReference type="ChEBI" id="CHEBI:58476"/>
        <dbReference type="EC" id="2.2.1.6"/>
    </reaction>
</comment>
<dbReference type="InterPro" id="IPR002912">
    <property type="entry name" value="ACT_dom"/>
</dbReference>
<dbReference type="InterPro" id="IPR045865">
    <property type="entry name" value="ACT-like_dom_sf"/>
</dbReference>
<dbReference type="GO" id="GO:0003984">
    <property type="term" value="F:acetolactate synthase activity"/>
    <property type="evidence" value="ECO:0007669"/>
    <property type="project" value="UniProtKB-EC"/>
</dbReference>
<comment type="subunit">
    <text evidence="1">Dimer of large and small chains.</text>
</comment>
<dbReference type="SUPFAM" id="SSF55021">
    <property type="entry name" value="ACT-like"/>
    <property type="match status" value="1"/>
</dbReference>
<sequence>MNEEKKEYMITTHMEGYTGFINRINNIFSRRRINIVSLHVGPSEKTDCKKLVVVVKESDEVIQKLAQQIEKQVDVLEVHYHQVPCLETIVHIN</sequence>
<gene>
    <name evidence="5" type="ORF">SAMN05444267_102124</name>
</gene>
<accession>A0A1M7C249</accession>
<dbReference type="Proteomes" id="UP000184364">
    <property type="component" value="Unassembled WGS sequence"/>
</dbReference>
<dbReference type="GO" id="GO:0005829">
    <property type="term" value="C:cytosol"/>
    <property type="evidence" value="ECO:0007669"/>
    <property type="project" value="TreeGrafter"/>
</dbReference>
<dbReference type="GO" id="GO:1990610">
    <property type="term" value="F:acetolactate synthase regulator activity"/>
    <property type="evidence" value="ECO:0007669"/>
    <property type="project" value="InterPro"/>
</dbReference>
<organism evidence="5 6">
    <name type="scientific">Chryseobacterium polytrichastri</name>
    <dbReference type="NCBI Taxonomy" id="1302687"/>
    <lineage>
        <taxon>Bacteria</taxon>
        <taxon>Pseudomonadati</taxon>
        <taxon>Bacteroidota</taxon>
        <taxon>Flavobacteriia</taxon>
        <taxon>Flavobacteriales</taxon>
        <taxon>Weeksellaceae</taxon>
        <taxon>Chryseobacterium group</taxon>
        <taxon>Chryseobacterium</taxon>
    </lineage>
</organism>
<name>A0A1M7C249_9FLAO</name>
<dbReference type="STRING" id="1302687.SAMN05444267_102124"/>
<dbReference type="PANTHER" id="PTHR30239">
    <property type="entry name" value="ACETOLACTATE SYNTHASE SMALL SUBUNIT"/>
    <property type="match status" value="1"/>
</dbReference>